<evidence type="ECO:0000256" key="1">
    <source>
        <dbReference type="PROSITE-ProRule" id="PRU00047"/>
    </source>
</evidence>
<evidence type="ECO:0000313" key="4">
    <source>
        <dbReference type="RefSeq" id="XP_014515645.1"/>
    </source>
</evidence>
<reference evidence="3" key="1">
    <citation type="journal article" date="2014" name="Nat. Commun.">
        <title>Genome sequence of mungbean and insights into evolution within Vigna species.</title>
        <authorList>
            <person name="Kang Y.J."/>
            <person name="Kim S.K."/>
            <person name="Kim M.Y."/>
            <person name="Lestari P."/>
            <person name="Kim K.H."/>
            <person name="Ha B.K."/>
            <person name="Jun T.H."/>
            <person name="Hwang W.J."/>
            <person name="Lee T."/>
            <person name="Lee J."/>
            <person name="Shim S."/>
            <person name="Yoon M.Y."/>
            <person name="Jang Y.E."/>
            <person name="Han K.S."/>
            <person name="Taeprayoon P."/>
            <person name="Yoon N."/>
            <person name="Somta P."/>
            <person name="Tanya P."/>
            <person name="Kim K.S."/>
            <person name="Gwag J.G."/>
            <person name="Moon J.K."/>
            <person name="Lee Y.H."/>
            <person name="Park B.S."/>
            <person name="Bombarely A."/>
            <person name="Doyle J.J."/>
            <person name="Jackson S.A."/>
            <person name="Schafleitner R."/>
            <person name="Srinives P."/>
            <person name="Varshney R.K."/>
            <person name="Lee S.H."/>
        </authorList>
    </citation>
    <scope>NUCLEOTIDE SEQUENCE [LARGE SCALE GENOMIC DNA]</scope>
    <source>
        <strain evidence="3">cv. VC1973A</strain>
    </source>
</reference>
<keyword evidence="1" id="KW-0479">Metal-binding</keyword>
<keyword evidence="1" id="KW-0863">Zinc-finger</keyword>
<dbReference type="GO" id="GO:0008270">
    <property type="term" value="F:zinc ion binding"/>
    <property type="evidence" value="ECO:0007669"/>
    <property type="project" value="UniProtKB-KW"/>
</dbReference>
<dbReference type="SMART" id="SM00575">
    <property type="entry name" value="ZnF_PMZ"/>
    <property type="match status" value="1"/>
</dbReference>
<proteinExistence type="predicted"/>
<reference evidence="4" key="2">
    <citation type="submission" date="2025-08" db="UniProtKB">
        <authorList>
            <consortium name="RefSeq"/>
        </authorList>
    </citation>
    <scope>IDENTIFICATION</scope>
    <source>
        <tissue evidence="4">Leaf</tissue>
    </source>
</reference>
<dbReference type="PANTHER" id="PTHR31973">
    <property type="entry name" value="POLYPROTEIN, PUTATIVE-RELATED"/>
    <property type="match status" value="1"/>
</dbReference>
<dbReference type="RefSeq" id="XP_014515645.1">
    <property type="nucleotide sequence ID" value="XM_014660159.1"/>
</dbReference>
<protein>
    <submittedName>
        <fullName evidence="4">Uncharacterized protein LOC106773469</fullName>
    </submittedName>
</protein>
<dbReference type="InterPro" id="IPR004332">
    <property type="entry name" value="Transposase_MuDR"/>
</dbReference>
<sequence length="797" mass="92208">MHMVNLARLNGRVHLYVVHCVSQGYVIQMIEYNVHEEQLDEGVQHEGGESAKLDVDRIEVEVDGEEVQVDVGEEHDEAVNERIEVHVDGEEVQVDVRESEGIEVDVHVEEVEVDVGESEGIQKEEGHDEGTIVVNTTIVNEWSSSDDDIGQVNIVDGEVNIMDDEVHSVDGLVDVNIQCDFSQRDSSANMELDCSVISESDLEQHHESDLEERDISDSSLFTDEWESEELTSPYISDEENDVEEGYGNFDTFTMPKRMVDFKWEVGTYFGQKVDILDAIKTYSLENGKKLKFIKNDKRRIRIKCMGAKGECPWMAYFAYMEAIDTWHLRIVVDGHTCSREHKLGVFNARWLSKKLEKTVRENPTVKGLDIRDKISRKWNIAISKNMAYRAKKFASDEVEGSFTKQYTRIYDYAYELLARNPGSTIKVKFQENDQQRIFERFYACLKACKDSFLSCRPIIGLDGAFLKGRYGGELLTVVARDANDQMMPLAYAVVEVKNKETWKWFMELLIEDLGGPDFCYSLTLLSDQQRKKFPGKNLKKLMWRATLETHPQKWETEMRSIREVNQEAFRHLIAIAPRFWSRSRFITTTQCDTLVNNMSEAFNSVLVHMRTKPIITMLEEIRLYIMKRWATNRSRVKSFKSAICPKIMSRLRKEALQTQYWIPRKWSISGVPCAHALAAMRFLNLNEEDYIPACFHTSTYEQIYSSIIYPINGNNLWEVTQYEDVMPPSKRKLCGRPKKKRRLEQWELHKDNTRMTKGGLLKRCSKCREVGHNKKRCPKTDEQVVLQSQGEAPTSLA</sequence>
<dbReference type="PANTHER" id="PTHR31973:SF187">
    <property type="entry name" value="MUTATOR TRANSPOSASE MUDRA PROTEIN"/>
    <property type="match status" value="1"/>
</dbReference>
<dbReference type="GO" id="GO:0003676">
    <property type="term" value="F:nucleic acid binding"/>
    <property type="evidence" value="ECO:0007669"/>
    <property type="project" value="InterPro"/>
</dbReference>
<organism evidence="3 4">
    <name type="scientific">Vigna radiata var. radiata</name>
    <name type="common">Mung bean</name>
    <name type="synonym">Phaseolus aureus</name>
    <dbReference type="NCBI Taxonomy" id="3916"/>
    <lineage>
        <taxon>Eukaryota</taxon>
        <taxon>Viridiplantae</taxon>
        <taxon>Streptophyta</taxon>
        <taxon>Embryophyta</taxon>
        <taxon>Tracheophyta</taxon>
        <taxon>Spermatophyta</taxon>
        <taxon>Magnoliopsida</taxon>
        <taxon>eudicotyledons</taxon>
        <taxon>Gunneridae</taxon>
        <taxon>Pentapetalae</taxon>
        <taxon>rosids</taxon>
        <taxon>fabids</taxon>
        <taxon>Fabales</taxon>
        <taxon>Fabaceae</taxon>
        <taxon>Papilionoideae</taxon>
        <taxon>50 kb inversion clade</taxon>
        <taxon>NPAAA clade</taxon>
        <taxon>indigoferoid/millettioid clade</taxon>
        <taxon>Phaseoleae</taxon>
        <taxon>Vigna</taxon>
    </lineage>
</organism>
<dbReference type="STRING" id="3916.A0A1S3VBK4"/>
<dbReference type="GeneID" id="106773469"/>
<dbReference type="Pfam" id="PF10551">
    <property type="entry name" value="MULE"/>
    <property type="match status" value="1"/>
</dbReference>
<dbReference type="OrthoDB" id="89842at2759"/>
<dbReference type="Proteomes" id="UP000087766">
    <property type="component" value="Chromosome 9"/>
</dbReference>
<feature type="domain" description="CCHC-type" evidence="2">
    <location>
        <begin position="763"/>
        <end position="779"/>
    </location>
</feature>
<gene>
    <name evidence="4" type="primary">LOC106773469</name>
</gene>
<dbReference type="InterPro" id="IPR018289">
    <property type="entry name" value="MULE_transposase_dom"/>
</dbReference>
<name>A0A1S3VBK4_VIGRR</name>
<dbReference type="PROSITE" id="PS50158">
    <property type="entry name" value="ZF_CCHC"/>
    <property type="match status" value="1"/>
</dbReference>
<accession>A0A1S3VBK4</accession>
<dbReference type="Pfam" id="PF03108">
    <property type="entry name" value="DBD_Tnp_Mut"/>
    <property type="match status" value="1"/>
</dbReference>
<evidence type="ECO:0000259" key="2">
    <source>
        <dbReference type="PROSITE" id="PS50158"/>
    </source>
</evidence>
<dbReference type="InterPro" id="IPR001878">
    <property type="entry name" value="Znf_CCHC"/>
</dbReference>
<dbReference type="InterPro" id="IPR006564">
    <property type="entry name" value="Znf_PMZ"/>
</dbReference>
<dbReference type="KEGG" id="vra:106773469"/>
<keyword evidence="1" id="KW-0862">Zinc</keyword>
<keyword evidence="3" id="KW-1185">Reference proteome</keyword>
<evidence type="ECO:0000313" key="3">
    <source>
        <dbReference type="Proteomes" id="UP000087766"/>
    </source>
</evidence>
<dbReference type="AlphaFoldDB" id="A0A1S3VBK4"/>